<evidence type="ECO:0000259" key="2">
    <source>
        <dbReference type="Pfam" id="PF03108"/>
    </source>
</evidence>
<sequence>MRVNTDIKLDEFKEQICKEWKQFTPLGICFFFREGGKDFPLDCDYSLQALISITNSKKKDSVDIFLQNVIHVGSSSSSRADSSISNGSSTSSSRNNRSVAMYLEDKSKPAKPLLSDGWPKIPGEIGHVFVEGVKQVRIAFTKYRLRTGFNIVVTHNERSRFTGKCAEERCGWKFHAASIDERNEMFQVRSYNPEHICGVGGRNMNQKYSTSFTSSLIEEEVRKNPHKKPKKIAVDFQTNYGITMEYYQAYNGREKVYKTIYGDDVKSYSHLVWYIDAIKETNPGSMIKFEFDPAKKQFQRIFIAFDACIKGYRF</sequence>
<gene>
    <name evidence="3" type="ORF">C5167_015700</name>
</gene>
<accession>A0A4Y7J8Q1</accession>
<keyword evidence="4" id="KW-1185">Reference proteome</keyword>
<name>A0A4Y7J8Q1_PAPSO</name>
<dbReference type="PANTHER" id="PTHR31973">
    <property type="entry name" value="POLYPROTEIN, PUTATIVE-RELATED"/>
    <property type="match status" value="1"/>
</dbReference>
<evidence type="ECO:0000313" key="3">
    <source>
        <dbReference type="EMBL" id="RZC56846.1"/>
    </source>
</evidence>
<dbReference type="Proteomes" id="UP000316621">
    <property type="component" value="Chromosome 3"/>
</dbReference>
<dbReference type="InterPro" id="IPR004332">
    <property type="entry name" value="Transposase_MuDR"/>
</dbReference>
<dbReference type="PANTHER" id="PTHR31973:SF187">
    <property type="entry name" value="MUTATOR TRANSPOSASE MUDRA PROTEIN"/>
    <property type="match status" value="1"/>
</dbReference>
<feature type="domain" description="Transposase MuDR plant" evidence="2">
    <location>
        <begin position="126"/>
        <end position="182"/>
    </location>
</feature>
<organism evidence="3 4">
    <name type="scientific">Papaver somniferum</name>
    <name type="common">Opium poppy</name>
    <dbReference type="NCBI Taxonomy" id="3469"/>
    <lineage>
        <taxon>Eukaryota</taxon>
        <taxon>Viridiplantae</taxon>
        <taxon>Streptophyta</taxon>
        <taxon>Embryophyta</taxon>
        <taxon>Tracheophyta</taxon>
        <taxon>Spermatophyta</taxon>
        <taxon>Magnoliopsida</taxon>
        <taxon>Ranunculales</taxon>
        <taxon>Papaveraceae</taxon>
        <taxon>Papaveroideae</taxon>
        <taxon>Papaver</taxon>
    </lineage>
</organism>
<proteinExistence type="predicted"/>
<protein>
    <recommendedName>
        <fullName evidence="2">Transposase MuDR plant domain-containing protein</fullName>
    </recommendedName>
</protein>
<feature type="non-terminal residue" evidence="3">
    <location>
        <position position="314"/>
    </location>
</feature>
<dbReference type="EMBL" id="CM010717">
    <property type="protein sequence ID" value="RZC56846.1"/>
    <property type="molecule type" value="Genomic_DNA"/>
</dbReference>
<dbReference type="Gramene" id="RZC56846">
    <property type="protein sequence ID" value="RZC56846"/>
    <property type="gene ID" value="C5167_015700"/>
</dbReference>
<reference evidence="3 4" key="1">
    <citation type="journal article" date="2018" name="Science">
        <title>The opium poppy genome and morphinan production.</title>
        <authorList>
            <person name="Guo L."/>
            <person name="Winzer T."/>
            <person name="Yang X."/>
            <person name="Li Y."/>
            <person name="Ning Z."/>
            <person name="He Z."/>
            <person name="Teodor R."/>
            <person name="Lu Y."/>
            <person name="Bowser T.A."/>
            <person name="Graham I.A."/>
            <person name="Ye K."/>
        </authorList>
    </citation>
    <scope>NUCLEOTIDE SEQUENCE [LARGE SCALE GENOMIC DNA]</scope>
    <source>
        <strain evidence="4">cv. HN1</strain>
        <tissue evidence="3">Leaves</tissue>
    </source>
</reference>
<dbReference type="AlphaFoldDB" id="A0A4Y7J8Q1"/>
<feature type="region of interest" description="Disordered" evidence="1">
    <location>
        <begin position="75"/>
        <end position="96"/>
    </location>
</feature>
<dbReference type="Pfam" id="PF03108">
    <property type="entry name" value="DBD_Tnp_Mut"/>
    <property type="match status" value="1"/>
</dbReference>
<evidence type="ECO:0000313" key="4">
    <source>
        <dbReference type="Proteomes" id="UP000316621"/>
    </source>
</evidence>
<evidence type="ECO:0000256" key="1">
    <source>
        <dbReference type="SAM" id="MobiDB-lite"/>
    </source>
</evidence>